<feature type="transmembrane region" description="Helical" evidence="7">
    <location>
        <begin position="145"/>
        <end position="168"/>
    </location>
</feature>
<feature type="domain" description="NADH:quinone oxidoreductase/Mrp antiporter transmembrane" evidence="8">
    <location>
        <begin position="109"/>
        <end position="400"/>
    </location>
</feature>
<dbReference type="GO" id="GO:0005886">
    <property type="term" value="C:plasma membrane"/>
    <property type="evidence" value="ECO:0007669"/>
    <property type="project" value="UniProtKB-SubCell"/>
</dbReference>
<comment type="subcellular location">
    <subcellularLocation>
        <location evidence="1">Cell membrane</location>
        <topology evidence="1">Multi-pass membrane protein</topology>
    </subcellularLocation>
</comment>
<dbReference type="EMBL" id="LFWZ01000014">
    <property type="protein sequence ID" value="KON31052.1"/>
    <property type="molecule type" value="Genomic_DNA"/>
</dbReference>
<evidence type="ECO:0000313" key="9">
    <source>
        <dbReference type="EMBL" id="KON31052.1"/>
    </source>
</evidence>
<feature type="transmembrane region" description="Helical" evidence="7">
    <location>
        <begin position="58"/>
        <end position="79"/>
    </location>
</feature>
<keyword evidence="4 7" id="KW-1133">Transmembrane helix</keyword>
<keyword evidence="6 7" id="KW-0472">Membrane</keyword>
<evidence type="ECO:0000256" key="7">
    <source>
        <dbReference type="SAM" id="Phobius"/>
    </source>
</evidence>
<dbReference type="AlphaFoldDB" id="A0A0M0BR52"/>
<feature type="transmembrane region" description="Helical" evidence="7">
    <location>
        <begin position="354"/>
        <end position="375"/>
    </location>
</feature>
<name>A0A0M0BR52_9ARCH</name>
<dbReference type="PANTHER" id="PTHR42682">
    <property type="entry name" value="HYDROGENASE-4 COMPONENT F"/>
    <property type="match status" value="1"/>
</dbReference>
<feature type="transmembrane region" description="Helical" evidence="7">
    <location>
        <begin position="223"/>
        <end position="243"/>
    </location>
</feature>
<feature type="transmembrane region" description="Helical" evidence="7">
    <location>
        <begin position="255"/>
        <end position="275"/>
    </location>
</feature>
<proteinExistence type="predicted"/>
<evidence type="ECO:0000256" key="1">
    <source>
        <dbReference type="ARBA" id="ARBA00004651"/>
    </source>
</evidence>
<protein>
    <recommendedName>
        <fullName evidence="8">NADH:quinone oxidoreductase/Mrp antiporter transmembrane domain-containing protein</fullName>
    </recommendedName>
</protein>
<evidence type="ECO:0000313" key="10">
    <source>
        <dbReference type="Proteomes" id="UP000037210"/>
    </source>
</evidence>
<feature type="transmembrane region" description="Helical" evidence="7">
    <location>
        <begin position="21"/>
        <end position="38"/>
    </location>
</feature>
<feature type="transmembrane region" description="Helical" evidence="7">
    <location>
        <begin position="115"/>
        <end position="133"/>
    </location>
</feature>
<keyword evidence="2" id="KW-1003">Cell membrane</keyword>
<dbReference type="Proteomes" id="UP000037210">
    <property type="component" value="Unassembled WGS sequence"/>
</dbReference>
<dbReference type="PANTHER" id="PTHR42682:SF4">
    <property type="entry name" value="NADH-UBIQUINONE_PLASTOQUINONE"/>
    <property type="match status" value="1"/>
</dbReference>
<evidence type="ECO:0000256" key="5">
    <source>
        <dbReference type="ARBA" id="ARBA00023002"/>
    </source>
</evidence>
<comment type="caution">
    <text evidence="9">The sequence shown here is derived from an EMBL/GenBank/DDBJ whole genome shotgun (WGS) entry which is preliminary data.</text>
</comment>
<evidence type="ECO:0000256" key="3">
    <source>
        <dbReference type="ARBA" id="ARBA00022692"/>
    </source>
</evidence>
<evidence type="ECO:0000256" key="6">
    <source>
        <dbReference type="ARBA" id="ARBA00023136"/>
    </source>
</evidence>
<evidence type="ECO:0000256" key="2">
    <source>
        <dbReference type="ARBA" id="ARBA00022475"/>
    </source>
</evidence>
<feature type="transmembrane region" description="Helical" evidence="7">
    <location>
        <begin position="287"/>
        <end position="307"/>
    </location>
</feature>
<sequence>MCLFTHISWFLESFFKKIEKASLIFATTITLLIAVSMVPDVLAGQTLEIPHLSLRVDLTNIAGVLGVVLIFFLTSIYNVKAEKGGRLKPSLYNFFVLLFLVCMLGLLYSHDLFGVFLFVELTIGVSIILVAHAPNRISPEAAFKYLIITAFSALFVLLGVLTIFVLTGNSNILAIVENPDHLLENSRLLLMVVACFVVGLGADIGLVPFHGWAPDVFPASTPIVNGFFCAEPIAFILALYKLVHPFYIIYDSPMILWLMVGVGLASMIFGVLMAYPQADFMRMMAYISIEGFGHMVFTLGLFTPLSFVAGQLYLVNGALMKTGIILSLGSVFITSGTYNMGSLGGLVKKMDKTALVYIICALSLTGIPPLSGFYAKWLIFNAVYDFLLSYGVIASVLALISLIIISMVSFVYLVRSFHRIFLGLLPENLKNACEVHWTMWLPTLVLAAIAILVGIQPNLILGMIRSP</sequence>
<dbReference type="GO" id="GO:0016491">
    <property type="term" value="F:oxidoreductase activity"/>
    <property type="evidence" value="ECO:0007669"/>
    <property type="project" value="UniProtKB-KW"/>
</dbReference>
<feature type="transmembrane region" description="Helical" evidence="7">
    <location>
        <begin position="91"/>
        <end position="109"/>
    </location>
</feature>
<dbReference type="Pfam" id="PF00361">
    <property type="entry name" value="Proton_antipo_M"/>
    <property type="match status" value="1"/>
</dbReference>
<dbReference type="InterPro" id="IPR001750">
    <property type="entry name" value="ND/Mrp_TM"/>
</dbReference>
<keyword evidence="3 7" id="KW-0812">Transmembrane</keyword>
<evidence type="ECO:0000259" key="8">
    <source>
        <dbReference type="Pfam" id="PF00361"/>
    </source>
</evidence>
<feature type="transmembrane region" description="Helical" evidence="7">
    <location>
        <begin position="435"/>
        <end position="455"/>
    </location>
</feature>
<keyword evidence="5" id="KW-0560">Oxidoreductase</keyword>
<evidence type="ECO:0000256" key="4">
    <source>
        <dbReference type="ARBA" id="ARBA00022989"/>
    </source>
</evidence>
<feature type="transmembrane region" description="Helical" evidence="7">
    <location>
        <begin position="188"/>
        <end position="211"/>
    </location>
</feature>
<accession>A0A0M0BR52</accession>
<gene>
    <name evidence="9" type="ORF">AC482_02070</name>
</gene>
<feature type="transmembrane region" description="Helical" evidence="7">
    <location>
        <begin position="387"/>
        <end position="414"/>
    </location>
</feature>
<organism evidence="9 10">
    <name type="scientific">miscellaneous Crenarchaeota group-15 archaeon DG-45</name>
    <dbReference type="NCBI Taxonomy" id="1685127"/>
    <lineage>
        <taxon>Archaea</taxon>
        <taxon>Candidatus Bathyarchaeota</taxon>
        <taxon>MCG-15</taxon>
    </lineage>
</organism>
<reference evidence="9 10" key="1">
    <citation type="submission" date="2015-06" db="EMBL/GenBank/DDBJ databases">
        <title>New insights into the roles of widespread benthic archaea in carbon and nitrogen cycling.</title>
        <authorList>
            <person name="Lazar C.S."/>
            <person name="Baker B.J."/>
            <person name="Seitz K.W."/>
            <person name="Hyde A.S."/>
            <person name="Dick G.J."/>
            <person name="Hinrichs K.-U."/>
            <person name="Teske A.P."/>
        </authorList>
    </citation>
    <scope>NUCLEOTIDE SEQUENCE [LARGE SCALE GENOMIC DNA]</scope>
    <source>
        <strain evidence="9">DG-45</strain>
    </source>
</reference>
<dbReference type="InterPro" id="IPR052175">
    <property type="entry name" value="ComplexI-like_HydComp"/>
</dbReference>